<evidence type="ECO:0000313" key="2">
    <source>
        <dbReference type="Proteomes" id="UP001056120"/>
    </source>
</evidence>
<name>A0ACB9A168_9ASTR</name>
<reference evidence="1 2" key="2">
    <citation type="journal article" date="2022" name="Mol. Ecol. Resour.">
        <title>The genomes of chicory, endive, great burdock and yacon provide insights into Asteraceae paleo-polyploidization history and plant inulin production.</title>
        <authorList>
            <person name="Fan W."/>
            <person name="Wang S."/>
            <person name="Wang H."/>
            <person name="Wang A."/>
            <person name="Jiang F."/>
            <person name="Liu H."/>
            <person name="Zhao H."/>
            <person name="Xu D."/>
            <person name="Zhang Y."/>
        </authorList>
    </citation>
    <scope>NUCLEOTIDE SEQUENCE [LARGE SCALE GENOMIC DNA]</scope>
    <source>
        <strain evidence="2">cv. Yunnan</strain>
        <tissue evidence="1">Leaves</tissue>
    </source>
</reference>
<comment type="caution">
    <text evidence="1">The sequence shown here is derived from an EMBL/GenBank/DDBJ whole genome shotgun (WGS) entry which is preliminary data.</text>
</comment>
<evidence type="ECO:0000313" key="1">
    <source>
        <dbReference type="EMBL" id="KAI3703173.1"/>
    </source>
</evidence>
<protein>
    <submittedName>
        <fullName evidence="1">Uncharacterized protein</fullName>
    </submittedName>
</protein>
<keyword evidence="2" id="KW-1185">Reference proteome</keyword>
<reference evidence="2" key="1">
    <citation type="journal article" date="2022" name="Mol. Ecol. Resour.">
        <title>The genomes of chicory, endive, great burdock and yacon provide insights into Asteraceae palaeo-polyploidization history and plant inulin production.</title>
        <authorList>
            <person name="Fan W."/>
            <person name="Wang S."/>
            <person name="Wang H."/>
            <person name="Wang A."/>
            <person name="Jiang F."/>
            <person name="Liu H."/>
            <person name="Zhao H."/>
            <person name="Xu D."/>
            <person name="Zhang Y."/>
        </authorList>
    </citation>
    <scope>NUCLEOTIDE SEQUENCE [LARGE SCALE GENOMIC DNA]</scope>
    <source>
        <strain evidence="2">cv. Yunnan</strain>
    </source>
</reference>
<gene>
    <name evidence="1" type="ORF">L1987_73061</name>
</gene>
<dbReference type="EMBL" id="CM042042">
    <property type="protein sequence ID" value="KAI3703173.1"/>
    <property type="molecule type" value="Genomic_DNA"/>
</dbReference>
<proteinExistence type="predicted"/>
<organism evidence="1 2">
    <name type="scientific">Smallanthus sonchifolius</name>
    <dbReference type="NCBI Taxonomy" id="185202"/>
    <lineage>
        <taxon>Eukaryota</taxon>
        <taxon>Viridiplantae</taxon>
        <taxon>Streptophyta</taxon>
        <taxon>Embryophyta</taxon>
        <taxon>Tracheophyta</taxon>
        <taxon>Spermatophyta</taxon>
        <taxon>Magnoliopsida</taxon>
        <taxon>eudicotyledons</taxon>
        <taxon>Gunneridae</taxon>
        <taxon>Pentapetalae</taxon>
        <taxon>asterids</taxon>
        <taxon>campanulids</taxon>
        <taxon>Asterales</taxon>
        <taxon>Asteraceae</taxon>
        <taxon>Asteroideae</taxon>
        <taxon>Heliantheae alliance</taxon>
        <taxon>Millerieae</taxon>
        <taxon>Smallanthus</taxon>
    </lineage>
</organism>
<accession>A0ACB9A168</accession>
<sequence>MLRTGSWIGKRRTWATGIGLLLDRAMDWAKTEPKINGWKKGMCKHHLDGKLEGIALTSRLKHHVSKNRDSTGRKRKNEGYGVRNHRCSAQGYGRGLLFVCIGFACRQTRVQPVRSTHFGRGNGNRGANPDGVPGWNPFARKSSGVSHGEHDQRECHLNRSASTIPTVSPSSTRGFSVSSDSASDSLGSCSSSPVCVSLAWSDVVKGLVAGSMVSRVHKVYGGSGLVTPVSSPPLVDCQAADFFSDSVSGEVHVDSPASPVSILVSESTSSAGFVHVPPVTVMSQDVTSGADCVTAGSMAGCPSGPVASIGPFTSGLNSSSPSHVDAGPIPPLTAAGPFIDGFCCSTSPIIMKTDGPFTAGFNPSSAGFPSFGLSAGPSQVINIPSGPIFTCADGLEFNPPGPVPVSTEPFVGPNSSTPGPTSTTDDLLFGSMPSVSNTDLNLVGAKSGLDSIANPDGIKVTSRHLKVFGHSDEVHASKPIVVEPVVLEQPKSVPLVPPVPLAQQAHVVDVDGFVSKKKQAMDGGPQLDHVSTTGPMLDSGPKGMVNDVAPSIGPSVSWGPSDTSEKWTPKHKEYYFHISKEVIKDQGGPSTTVEVAEDADVDSETNESSRFMKLS</sequence>
<dbReference type="Proteomes" id="UP001056120">
    <property type="component" value="Linkage Group LG25"/>
</dbReference>